<organism evidence="3 4">
    <name type="scientific">Belnapia arida</name>
    <dbReference type="NCBI Taxonomy" id="2804533"/>
    <lineage>
        <taxon>Bacteria</taxon>
        <taxon>Pseudomonadati</taxon>
        <taxon>Pseudomonadota</taxon>
        <taxon>Alphaproteobacteria</taxon>
        <taxon>Acetobacterales</taxon>
        <taxon>Roseomonadaceae</taxon>
        <taxon>Belnapia</taxon>
    </lineage>
</organism>
<keyword evidence="4" id="KW-1185">Reference proteome</keyword>
<dbReference type="CDD" id="cd00885">
    <property type="entry name" value="cinA"/>
    <property type="match status" value="1"/>
</dbReference>
<dbReference type="Proteomes" id="UP000660885">
    <property type="component" value="Unassembled WGS sequence"/>
</dbReference>
<dbReference type="HAMAP" id="MF_00226_B">
    <property type="entry name" value="CinA_B"/>
    <property type="match status" value="1"/>
</dbReference>
<evidence type="ECO:0000313" key="4">
    <source>
        <dbReference type="Proteomes" id="UP000660885"/>
    </source>
</evidence>
<dbReference type="EMBL" id="JAETWB010000026">
    <property type="protein sequence ID" value="MBL6081401.1"/>
    <property type="molecule type" value="Genomic_DNA"/>
</dbReference>
<dbReference type="InterPro" id="IPR001453">
    <property type="entry name" value="MoaB/Mog_dom"/>
</dbReference>
<evidence type="ECO:0000313" key="3">
    <source>
        <dbReference type="EMBL" id="MBL6081401.1"/>
    </source>
</evidence>
<dbReference type="InterPro" id="IPR041424">
    <property type="entry name" value="CinA_KH"/>
</dbReference>
<dbReference type="Gene3D" id="3.90.950.20">
    <property type="entry name" value="CinA-like"/>
    <property type="match status" value="1"/>
</dbReference>
<dbReference type="Pfam" id="PF18146">
    <property type="entry name" value="CinA_KH"/>
    <property type="match status" value="1"/>
</dbReference>
<proteinExistence type="inferred from homology"/>
<dbReference type="NCBIfam" id="TIGR00200">
    <property type="entry name" value="cinA_nterm"/>
    <property type="match status" value="1"/>
</dbReference>
<evidence type="ECO:0000256" key="1">
    <source>
        <dbReference type="HAMAP-Rule" id="MF_00226"/>
    </source>
</evidence>
<reference evidence="3 4" key="1">
    <citation type="submission" date="2021-01" db="EMBL/GenBank/DDBJ databases">
        <title>Belnapia mucosa sp. nov. and Belnapia arida sp. nov., isolated from the Tabernas Desert (Almeria, Spain).</title>
        <authorList>
            <person name="Molina-Menor E."/>
            <person name="Vidal-Verdu A."/>
            <person name="Calonge A."/>
            <person name="Satari L."/>
            <person name="Pereto J."/>
            <person name="Porcar M."/>
        </authorList>
    </citation>
    <scope>NUCLEOTIDE SEQUENCE [LARGE SCALE GENOMIC DNA]</scope>
    <source>
        <strain evidence="3 4">T18</strain>
    </source>
</reference>
<dbReference type="PIRSF" id="PIRSF006728">
    <property type="entry name" value="CinA"/>
    <property type="match status" value="1"/>
</dbReference>
<gene>
    <name evidence="3" type="ORF">JMJ56_25740</name>
</gene>
<dbReference type="InterPro" id="IPR036425">
    <property type="entry name" value="MoaB/Mog-like_dom_sf"/>
</dbReference>
<dbReference type="Pfam" id="PF00994">
    <property type="entry name" value="MoCF_biosynth"/>
    <property type="match status" value="1"/>
</dbReference>
<dbReference type="InterPro" id="IPR050101">
    <property type="entry name" value="CinA"/>
</dbReference>
<accession>A0ABS1UDT3</accession>
<dbReference type="InterPro" id="IPR036653">
    <property type="entry name" value="CinA-like_C"/>
</dbReference>
<protein>
    <recommendedName>
        <fullName evidence="1">CinA-like protein</fullName>
    </recommendedName>
</protein>
<dbReference type="InterPro" id="IPR008135">
    <property type="entry name" value="Competence-induced_CinA"/>
</dbReference>
<feature type="domain" description="MoaB/Mog" evidence="2">
    <location>
        <begin position="30"/>
        <end position="197"/>
    </location>
</feature>
<dbReference type="SUPFAM" id="SSF142433">
    <property type="entry name" value="CinA-like"/>
    <property type="match status" value="1"/>
</dbReference>
<dbReference type="SUPFAM" id="SSF53218">
    <property type="entry name" value="Molybdenum cofactor biosynthesis proteins"/>
    <property type="match status" value="1"/>
</dbReference>
<sequence length="445" mass="47697">MKIGSDGPEMGSGPIHVAMHRAKGNDMRIEILCTGDEILTGKTINTNYSHMAQRLGEAGLEVGWGTTVGDDRASLLTSFRQAAARADAVIVNGGLGPTVDDLSQEMAAEAAGVTLVLHEPWLARMEAFYARRNRPMPVNNRKQAMLPENAEFLDNPIGTACGFAVTIEGTRFYFTPGVPREMRRMLDEQVLPRLLAKAGLQSVTRLKRFHSFGIGESRADEMLAGIEAFAPGGGVKLGFQAHYPELETKLAVRGAVPSELDRKLAPMETEIRRRLGNFIIAEDDQSLESVVLDALRARDGSLAVAETFTGGIIASRLLQVEGAEDLFRRGLVSRNPDQLAAAVGTTVGSFSPEGARAVASALQVQSGATHALAVVVTMDTGAAGIEAGGAISIGLADLEGTIVREAWLAGGREWVRLGAAEMGLDCLRRRLLGLPTDERLDFERR</sequence>
<name>A0ABS1UDT3_9PROT</name>
<dbReference type="Pfam" id="PF02464">
    <property type="entry name" value="CinA"/>
    <property type="match status" value="1"/>
</dbReference>
<evidence type="ECO:0000259" key="2">
    <source>
        <dbReference type="SMART" id="SM00852"/>
    </source>
</evidence>
<dbReference type="Gene3D" id="3.40.980.10">
    <property type="entry name" value="MoaB/Mog-like domain"/>
    <property type="match status" value="1"/>
</dbReference>
<dbReference type="RefSeq" id="WP_202834621.1">
    <property type="nucleotide sequence ID" value="NZ_JAETWB010000026.1"/>
</dbReference>
<dbReference type="InterPro" id="IPR008136">
    <property type="entry name" value="CinA_C"/>
</dbReference>
<dbReference type="SMART" id="SM00852">
    <property type="entry name" value="MoCF_biosynth"/>
    <property type="match status" value="1"/>
</dbReference>
<dbReference type="PANTHER" id="PTHR13939">
    <property type="entry name" value="NICOTINAMIDE-NUCLEOTIDE AMIDOHYDROLASE PNCC"/>
    <property type="match status" value="1"/>
</dbReference>
<comment type="similarity">
    <text evidence="1">Belongs to the CinA family.</text>
</comment>
<dbReference type="PANTHER" id="PTHR13939:SF0">
    <property type="entry name" value="NMN AMIDOHYDROLASE-LIKE PROTEIN YFAY"/>
    <property type="match status" value="1"/>
</dbReference>
<dbReference type="Gene3D" id="3.30.70.2860">
    <property type="match status" value="1"/>
</dbReference>
<comment type="caution">
    <text evidence="3">The sequence shown here is derived from an EMBL/GenBank/DDBJ whole genome shotgun (WGS) entry which is preliminary data.</text>
</comment>